<dbReference type="InterPro" id="IPR059123">
    <property type="entry name" value="StrF_dom"/>
</dbReference>
<dbReference type="EMBL" id="CP102294">
    <property type="protein sequence ID" value="UWN58262.1"/>
    <property type="molecule type" value="Genomic_DNA"/>
</dbReference>
<evidence type="ECO:0000259" key="1">
    <source>
        <dbReference type="Pfam" id="PF13712"/>
    </source>
</evidence>
<sequence>MHDNREGGWGRCETYNHYASQARSDYLCFLHEDFSFRTASWARTIVDFYRATPGAGVIGFFGYALKTRSPSLMGGLSRYERASLYQHIGERVVRLESRAGEADFSPVVQVDGQCLIVPKAVWREHPFDEELFRDFHLYDVDFCVRIARRYANYICHSVFGEHGSVGSYDDDRYRNVLLFQRRWDGCLPLTVVPMSPREVRETETFAAYKFYKRVLSKGRSAYVPFAWSMYRRYRTGRTDLRLLRHALHYALILCRRRLRHG</sequence>
<dbReference type="Proteomes" id="UP001059295">
    <property type="component" value="Chromosome"/>
</dbReference>
<dbReference type="Pfam" id="PF13712">
    <property type="entry name" value="Glyco_tranf_2_5"/>
    <property type="match status" value="1"/>
</dbReference>
<reference evidence="2" key="1">
    <citation type="journal article" date="2022" name="Cell">
        <title>Design, construction, and in vivo augmentation of a complex gut microbiome.</title>
        <authorList>
            <person name="Cheng A.G."/>
            <person name="Ho P.Y."/>
            <person name="Aranda-Diaz A."/>
            <person name="Jain S."/>
            <person name="Yu F.B."/>
            <person name="Meng X."/>
            <person name="Wang M."/>
            <person name="Iakiviak M."/>
            <person name="Nagashima K."/>
            <person name="Zhao A."/>
            <person name="Murugkar P."/>
            <person name="Patil A."/>
            <person name="Atabakhsh K."/>
            <person name="Weakley A."/>
            <person name="Yan J."/>
            <person name="Brumbaugh A.R."/>
            <person name="Higginbottom S."/>
            <person name="Dimas A."/>
            <person name="Shiver A.L."/>
            <person name="Deutschbauer A."/>
            <person name="Neff N."/>
            <person name="Sonnenburg J.L."/>
            <person name="Huang K.C."/>
            <person name="Fischbach M.A."/>
        </authorList>
    </citation>
    <scope>NUCLEOTIDE SEQUENCE</scope>
    <source>
        <strain evidence="2">AP11</strain>
    </source>
</reference>
<name>A0ABY5V4M3_9BACT</name>
<proteinExistence type="predicted"/>
<protein>
    <submittedName>
        <fullName evidence="2">Glycosyltransferase family protein</fullName>
    </submittedName>
</protein>
<evidence type="ECO:0000313" key="3">
    <source>
        <dbReference type="Proteomes" id="UP001059295"/>
    </source>
</evidence>
<dbReference type="InterPro" id="IPR029044">
    <property type="entry name" value="Nucleotide-diphossugar_trans"/>
</dbReference>
<feature type="domain" description="Streptomycin biosynthesis protein StrF" evidence="1">
    <location>
        <begin position="12"/>
        <end position="154"/>
    </location>
</feature>
<evidence type="ECO:0000313" key="2">
    <source>
        <dbReference type="EMBL" id="UWN58262.1"/>
    </source>
</evidence>
<gene>
    <name evidence="2" type="ORF">NQ491_03115</name>
</gene>
<keyword evidence="3" id="KW-1185">Reference proteome</keyword>
<dbReference type="SUPFAM" id="SSF53448">
    <property type="entry name" value="Nucleotide-diphospho-sugar transferases"/>
    <property type="match status" value="1"/>
</dbReference>
<organism evidence="2 3">
    <name type="scientific">Alistipes ihumii AP11</name>
    <dbReference type="NCBI Taxonomy" id="1211813"/>
    <lineage>
        <taxon>Bacteria</taxon>
        <taxon>Pseudomonadati</taxon>
        <taxon>Bacteroidota</taxon>
        <taxon>Bacteroidia</taxon>
        <taxon>Bacteroidales</taxon>
        <taxon>Rikenellaceae</taxon>
        <taxon>Alistipes</taxon>
    </lineage>
</organism>
<accession>A0ABY5V4M3</accession>
<dbReference type="Gene3D" id="3.90.550.10">
    <property type="entry name" value="Spore Coat Polysaccharide Biosynthesis Protein SpsA, Chain A"/>
    <property type="match status" value="1"/>
</dbReference>